<organism evidence="4 5">
    <name type="scientific">Salinibacillus xinjiangensis</name>
    <dbReference type="NCBI Taxonomy" id="1229268"/>
    <lineage>
        <taxon>Bacteria</taxon>
        <taxon>Bacillati</taxon>
        <taxon>Bacillota</taxon>
        <taxon>Bacilli</taxon>
        <taxon>Bacillales</taxon>
        <taxon>Bacillaceae</taxon>
        <taxon>Salinibacillus</taxon>
    </lineage>
</organism>
<feature type="domain" description="NAD-dependent epimerase/dehydratase" evidence="2">
    <location>
        <begin position="3"/>
        <end position="217"/>
    </location>
</feature>
<gene>
    <name evidence="4" type="ORF">GH754_03165</name>
</gene>
<dbReference type="InterPro" id="IPR010099">
    <property type="entry name" value="SDR39U1"/>
</dbReference>
<dbReference type="InterPro" id="IPR001509">
    <property type="entry name" value="Epimerase_deHydtase"/>
</dbReference>
<dbReference type="CDD" id="cd05242">
    <property type="entry name" value="SDR_a8"/>
    <property type="match status" value="1"/>
</dbReference>
<proteinExistence type="inferred from homology"/>
<dbReference type="AlphaFoldDB" id="A0A6G1X2Z7"/>
<dbReference type="OrthoDB" id="9801773at2"/>
<comment type="similarity">
    <text evidence="1">Belongs to the NAD(P)-dependent epimerase/dehydratase family. SDR39U1 subfamily.</text>
</comment>
<protein>
    <submittedName>
        <fullName evidence="4">TIGR01777 family protein</fullName>
    </submittedName>
</protein>
<name>A0A6G1X2Z7_9BACI</name>
<dbReference type="InterPro" id="IPR013549">
    <property type="entry name" value="DUF1731"/>
</dbReference>
<keyword evidence="5" id="KW-1185">Reference proteome</keyword>
<sequence length="301" mass="33654">MNILVAGGTGFIGQNLTQSLIQKGHHVYILTRKANMSSQSPYVHYITWLSQDDNIPQQLPTIDAAINLSGDPLNKGRWTQKKKDEIINSRKITTQHIFQLLKDFNPKPSVLINASAVGVYGNSNTDTFTEESVSLRNSFPSQVCEIWENEALQAESLGVRTVLARIGVVLSNQGGALPKMTMPYRLFIGGKVASGEQWVSWIHIHDLVELFQFAIHNQSIKGPINFTAPNPVQMNELGRQIGNALNRPHWFPVPTIMLRTIFGEMSEFLSEGQKVIPKKAVDQGYSFTYPHCDQALKSILR</sequence>
<dbReference type="PANTHER" id="PTHR11092">
    <property type="entry name" value="SUGAR NUCLEOTIDE EPIMERASE RELATED"/>
    <property type="match status" value="1"/>
</dbReference>
<feature type="domain" description="DUF1731" evidence="3">
    <location>
        <begin position="253"/>
        <end position="299"/>
    </location>
</feature>
<evidence type="ECO:0000259" key="3">
    <source>
        <dbReference type="Pfam" id="PF08338"/>
    </source>
</evidence>
<evidence type="ECO:0000313" key="4">
    <source>
        <dbReference type="EMBL" id="MRG85324.1"/>
    </source>
</evidence>
<dbReference type="EMBL" id="WJNH01000002">
    <property type="protein sequence ID" value="MRG85324.1"/>
    <property type="molecule type" value="Genomic_DNA"/>
</dbReference>
<evidence type="ECO:0000313" key="5">
    <source>
        <dbReference type="Proteomes" id="UP000480185"/>
    </source>
</evidence>
<dbReference type="PANTHER" id="PTHR11092:SF0">
    <property type="entry name" value="EPIMERASE FAMILY PROTEIN SDR39U1"/>
    <property type="match status" value="1"/>
</dbReference>
<accession>A0A6G1X2Z7</accession>
<dbReference type="RefSeq" id="WP_153727285.1">
    <property type="nucleotide sequence ID" value="NZ_WJNH01000002.1"/>
</dbReference>
<dbReference type="NCBIfam" id="TIGR01777">
    <property type="entry name" value="yfcH"/>
    <property type="match status" value="1"/>
</dbReference>
<reference evidence="4 5" key="1">
    <citation type="submission" date="2019-11" db="EMBL/GenBank/DDBJ databases">
        <authorList>
            <person name="Li J."/>
        </authorList>
    </citation>
    <scope>NUCLEOTIDE SEQUENCE [LARGE SCALE GENOMIC DNA]</scope>
    <source>
        <strain evidence="4 5">J4</strain>
    </source>
</reference>
<evidence type="ECO:0000259" key="2">
    <source>
        <dbReference type="Pfam" id="PF01370"/>
    </source>
</evidence>
<dbReference type="Proteomes" id="UP000480185">
    <property type="component" value="Unassembled WGS sequence"/>
</dbReference>
<evidence type="ECO:0000256" key="1">
    <source>
        <dbReference type="ARBA" id="ARBA00009353"/>
    </source>
</evidence>
<comment type="caution">
    <text evidence="4">The sequence shown here is derived from an EMBL/GenBank/DDBJ whole genome shotgun (WGS) entry which is preliminary data.</text>
</comment>
<dbReference type="SUPFAM" id="SSF51735">
    <property type="entry name" value="NAD(P)-binding Rossmann-fold domains"/>
    <property type="match status" value="1"/>
</dbReference>
<dbReference type="InterPro" id="IPR036291">
    <property type="entry name" value="NAD(P)-bd_dom_sf"/>
</dbReference>
<dbReference type="Pfam" id="PF08338">
    <property type="entry name" value="DUF1731"/>
    <property type="match status" value="1"/>
</dbReference>
<dbReference type="Pfam" id="PF01370">
    <property type="entry name" value="Epimerase"/>
    <property type="match status" value="1"/>
</dbReference>
<dbReference type="Gene3D" id="3.40.50.720">
    <property type="entry name" value="NAD(P)-binding Rossmann-like Domain"/>
    <property type="match status" value="1"/>
</dbReference>